<proteinExistence type="predicted"/>
<evidence type="ECO:0000259" key="1">
    <source>
        <dbReference type="PROSITE" id="PS51186"/>
    </source>
</evidence>
<dbReference type="GO" id="GO:0016747">
    <property type="term" value="F:acyltransferase activity, transferring groups other than amino-acyl groups"/>
    <property type="evidence" value="ECO:0007669"/>
    <property type="project" value="InterPro"/>
</dbReference>
<organism evidence="2 3">
    <name type="scientific">Hungatella hathewayi</name>
    <dbReference type="NCBI Taxonomy" id="154046"/>
    <lineage>
        <taxon>Bacteria</taxon>
        <taxon>Bacillati</taxon>
        <taxon>Bacillota</taxon>
        <taxon>Clostridia</taxon>
        <taxon>Lachnospirales</taxon>
        <taxon>Lachnospiraceae</taxon>
        <taxon>Hungatella</taxon>
    </lineage>
</organism>
<sequence>MTEKRTVFISGTPYTVTISSEQEVLSAAYAAGGAILGLWDKNRSGQSLAPADYVVECAEDADEEFLERVVRRRLHMPWVIAETERLVIREFTAEDAAHMIPEDAGPGDEIFHSREKLTAYIDSQYRFFEYGIWAVVEKESMTVIGKAGLFQPTAEFLNVEIQQTELRQAESSSPQKKEDTPLELGYHIFTPWRRSGYAKEACREILNYGTGRLTGCICAVIEEGNTASIRLAESLGFRLTAQRYSESAGLLYLYEASCS</sequence>
<dbReference type="EMBL" id="CYZE01000002">
    <property type="protein sequence ID" value="CUN83471.1"/>
    <property type="molecule type" value="Genomic_DNA"/>
</dbReference>
<dbReference type="SUPFAM" id="SSF55729">
    <property type="entry name" value="Acyl-CoA N-acyltransferases (Nat)"/>
    <property type="match status" value="1"/>
</dbReference>
<dbReference type="InterPro" id="IPR051531">
    <property type="entry name" value="N-acetyltransferase"/>
</dbReference>
<dbReference type="Proteomes" id="UP000095651">
    <property type="component" value="Unassembled WGS sequence"/>
</dbReference>
<accession>A0A174A4C6</accession>
<gene>
    <name evidence="2" type="ORF">ERS852407_01217</name>
</gene>
<feature type="domain" description="N-acetyltransferase" evidence="1">
    <location>
        <begin position="86"/>
        <end position="257"/>
    </location>
</feature>
<dbReference type="PROSITE" id="PS51186">
    <property type="entry name" value="GNAT"/>
    <property type="match status" value="1"/>
</dbReference>
<evidence type="ECO:0000313" key="2">
    <source>
        <dbReference type="EMBL" id="CUN83471.1"/>
    </source>
</evidence>
<dbReference type="InterPro" id="IPR016181">
    <property type="entry name" value="Acyl_CoA_acyltransferase"/>
</dbReference>
<reference evidence="2 3" key="1">
    <citation type="submission" date="2015-09" db="EMBL/GenBank/DDBJ databases">
        <authorList>
            <consortium name="Pathogen Informatics"/>
        </authorList>
    </citation>
    <scope>NUCLEOTIDE SEQUENCE [LARGE SCALE GENOMIC DNA]</scope>
    <source>
        <strain evidence="2 3">2789STDY5608850</strain>
    </source>
</reference>
<dbReference type="Pfam" id="PF13302">
    <property type="entry name" value="Acetyltransf_3"/>
    <property type="match status" value="1"/>
</dbReference>
<dbReference type="PANTHER" id="PTHR43792">
    <property type="entry name" value="GNAT FAMILY, PUTATIVE (AFU_ORTHOLOGUE AFUA_3G00765)-RELATED-RELATED"/>
    <property type="match status" value="1"/>
</dbReference>
<keyword evidence="2" id="KW-0808">Transferase</keyword>
<name>A0A174A4C6_9FIRM</name>
<dbReference type="PANTHER" id="PTHR43792:SF1">
    <property type="entry name" value="N-ACETYLTRANSFERASE DOMAIN-CONTAINING PROTEIN"/>
    <property type="match status" value="1"/>
</dbReference>
<dbReference type="Gene3D" id="3.40.630.30">
    <property type="match status" value="1"/>
</dbReference>
<protein>
    <submittedName>
        <fullName evidence="2">N-acetyltransferase GCN5</fullName>
    </submittedName>
</protein>
<dbReference type="RefSeq" id="WP_055653471.1">
    <property type="nucleotide sequence ID" value="NZ_CABIXC010000002.1"/>
</dbReference>
<evidence type="ECO:0000313" key="3">
    <source>
        <dbReference type="Proteomes" id="UP000095651"/>
    </source>
</evidence>
<dbReference type="AlphaFoldDB" id="A0A174A4C6"/>
<dbReference type="InterPro" id="IPR000182">
    <property type="entry name" value="GNAT_dom"/>
</dbReference>